<feature type="transmembrane region" description="Helical" evidence="6">
    <location>
        <begin position="113"/>
        <end position="135"/>
    </location>
</feature>
<gene>
    <name evidence="8" type="ORF">F0A16_18530</name>
</gene>
<dbReference type="PROSITE" id="PS50850">
    <property type="entry name" value="MFS"/>
    <property type="match status" value="1"/>
</dbReference>
<evidence type="ECO:0000256" key="5">
    <source>
        <dbReference type="SAM" id="MobiDB-lite"/>
    </source>
</evidence>
<feature type="transmembrane region" description="Helical" evidence="6">
    <location>
        <begin position="360"/>
        <end position="385"/>
    </location>
</feature>
<dbReference type="CDD" id="cd17316">
    <property type="entry name" value="MFS_SV2_like"/>
    <property type="match status" value="1"/>
</dbReference>
<proteinExistence type="predicted"/>
<dbReference type="InterPro" id="IPR020846">
    <property type="entry name" value="MFS_dom"/>
</dbReference>
<dbReference type="PANTHER" id="PTHR23508">
    <property type="entry name" value="CARBOXYLIC ACID TRANSPORTER PROTEIN HOMOLOG"/>
    <property type="match status" value="1"/>
</dbReference>
<feature type="transmembrane region" description="Helical" evidence="6">
    <location>
        <begin position="397"/>
        <end position="416"/>
    </location>
</feature>
<feature type="transmembrane region" description="Helical" evidence="6">
    <location>
        <begin position="266"/>
        <end position="284"/>
    </location>
</feature>
<keyword evidence="9" id="KW-1185">Reference proteome</keyword>
<evidence type="ECO:0000256" key="3">
    <source>
        <dbReference type="ARBA" id="ARBA00022989"/>
    </source>
</evidence>
<keyword evidence="4 6" id="KW-0472">Membrane</keyword>
<feature type="transmembrane region" description="Helical" evidence="6">
    <location>
        <begin position="336"/>
        <end position="354"/>
    </location>
</feature>
<feature type="compositionally biased region" description="Acidic residues" evidence="5">
    <location>
        <begin position="227"/>
        <end position="240"/>
    </location>
</feature>
<name>A0A640W8C6_9GAMM</name>
<keyword evidence="2 6" id="KW-0812">Transmembrane</keyword>
<dbReference type="SUPFAM" id="SSF103473">
    <property type="entry name" value="MFS general substrate transporter"/>
    <property type="match status" value="1"/>
</dbReference>
<dbReference type="InterPro" id="IPR005828">
    <property type="entry name" value="MFS_sugar_transport-like"/>
</dbReference>
<evidence type="ECO:0000256" key="1">
    <source>
        <dbReference type="ARBA" id="ARBA00004141"/>
    </source>
</evidence>
<feature type="transmembrane region" description="Helical" evidence="6">
    <location>
        <begin position="23"/>
        <end position="49"/>
    </location>
</feature>
<feature type="transmembrane region" description="Helical" evidence="6">
    <location>
        <begin position="304"/>
        <end position="329"/>
    </location>
</feature>
<dbReference type="InterPro" id="IPR005829">
    <property type="entry name" value="Sugar_transporter_CS"/>
</dbReference>
<dbReference type="PROSITE" id="PS00216">
    <property type="entry name" value="SUGAR_TRANSPORT_1"/>
    <property type="match status" value="1"/>
</dbReference>
<dbReference type="EMBL" id="VTPX01000014">
    <property type="protein sequence ID" value="KAA0016032.1"/>
    <property type="molecule type" value="Genomic_DNA"/>
</dbReference>
<feature type="domain" description="Major facilitator superfamily (MFS) profile" evidence="7">
    <location>
        <begin position="23"/>
        <end position="450"/>
    </location>
</feature>
<evidence type="ECO:0000313" key="8">
    <source>
        <dbReference type="EMBL" id="KAA0016032.1"/>
    </source>
</evidence>
<evidence type="ECO:0000256" key="2">
    <source>
        <dbReference type="ARBA" id="ARBA00022692"/>
    </source>
</evidence>
<sequence>METHAQPVEDVGFCDMTPNRRRIVLSAIGGYFIDGYDLLILAGALLAIVPELGLSPGSVGLLTASAFIGMAVGSPIAGPLTDRFGRRIVFMVAMVIFLISSIAFLFAETTWQLIAIRFAIGVAIGADMPCIAALITEFVPGKKRGTFLALGGVAWMIGSLVAILVTLGIFTILGEEAWRWVMATGAVPAVILLVMRYNAPESPYWLYSRGRKREAIEAWKKATGEDAEAETFDDSNDQESENPNASTKGSSLRKIGLLAGLKEKPLLMMLICMCVYWGCNNLYGSAVLLYQPTLIQRITEPSGYTSLLFSAGTILFSVLLGSFVALWLMDRVGRRLIAIGGTLLMSAASVALWLQIDSVVVVFIAFAIIIGVINGGTSLAFYSWAPELFPTHVRGRAVGIVNMVGKGGSVVGTLLLPTVLDSIGSSSFLLIALVGVLNVCVVYWLAPETRGKSLKQIQQEIGARFGSKARDD</sequence>
<dbReference type="Pfam" id="PF00083">
    <property type="entry name" value="Sugar_tr"/>
    <property type="match status" value="1"/>
</dbReference>
<accession>A0A640W8C6</accession>
<evidence type="ECO:0000259" key="7">
    <source>
        <dbReference type="PROSITE" id="PS50850"/>
    </source>
</evidence>
<dbReference type="InterPro" id="IPR036259">
    <property type="entry name" value="MFS_trans_sf"/>
</dbReference>
<feature type="transmembrane region" description="Helical" evidence="6">
    <location>
        <begin position="178"/>
        <end position="199"/>
    </location>
</feature>
<dbReference type="AlphaFoldDB" id="A0A640W8C6"/>
<keyword evidence="3 6" id="KW-1133">Transmembrane helix</keyword>
<dbReference type="RefSeq" id="WP_149437009.1">
    <property type="nucleotide sequence ID" value="NZ_VTPX01000014.1"/>
</dbReference>
<dbReference type="Proteomes" id="UP000466024">
    <property type="component" value="Unassembled WGS sequence"/>
</dbReference>
<feature type="compositionally biased region" description="Polar residues" evidence="5">
    <location>
        <begin position="241"/>
        <end position="250"/>
    </location>
</feature>
<comment type="caution">
    <text evidence="8">The sequence shown here is derived from an EMBL/GenBank/DDBJ whole genome shotgun (WGS) entry which is preliminary data.</text>
</comment>
<feature type="transmembrane region" description="Helical" evidence="6">
    <location>
        <begin position="61"/>
        <end position="81"/>
    </location>
</feature>
<evidence type="ECO:0000256" key="4">
    <source>
        <dbReference type="ARBA" id="ARBA00023136"/>
    </source>
</evidence>
<feature type="transmembrane region" description="Helical" evidence="6">
    <location>
        <begin position="428"/>
        <end position="446"/>
    </location>
</feature>
<dbReference type="PANTHER" id="PTHR23508:SF10">
    <property type="entry name" value="CARBOXYLIC ACID TRANSPORTER PROTEIN HOMOLOG"/>
    <property type="match status" value="1"/>
</dbReference>
<comment type="subcellular location">
    <subcellularLocation>
        <location evidence="1">Membrane</location>
        <topology evidence="1">Multi-pass membrane protein</topology>
    </subcellularLocation>
</comment>
<feature type="transmembrane region" description="Helical" evidence="6">
    <location>
        <begin position="88"/>
        <end position="107"/>
    </location>
</feature>
<evidence type="ECO:0000256" key="6">
    <source>
        <dbReference type="SAM" id="Phobius"/>
    </source>
</evidence>
<organism evidence="8 9">
    <name type="scientific">Salinicola corii</name>
    <dbReference type="NCBI Taxonomy" id="2606937"/>
    <lineage>
        <taxon>Bacteria</taxon>
        <taxon>Pseudomonadati</taxon>
        <taxon>Pseudomonadota</taxon>
        <taxon>Gammaproteobacteria</taxon>
        <taxon>Oceanospirillales</taxon>
        <taxon>Halomonadaceae</taxon>
        <taxon>Salinicola</taxon>
    </lineage>
</organism>
<protein>
    <submittedName>
        <fullName evidence="8">Sugar porter family MFS transporter</fullName>
    </submittedName>
</protein>
<feature type="transmembrane region" description="Helical" evidence="6">
    <location>
        <begin position="147"/>
        <end position="172"/>
    </location>
</feature>
<evidence type="ECO:0000313" key="9">
    <source>
        <dbReference type="Proteomes" id="UP000466024"/>
    </source>
</evidence>
<dbReference type="GO" id="GO:0005886">
    <property type="term" value="C:plasma membrane"/>
    <property type="evidence" value="ECO:0007669"/>
    <property type="project" value="TreeGrafter"/>
</dbReference>
<feature type="region of interest" description="Disordered" evidence="5">
    <location>
        <begin position="227"/>
        <end position="250"/>
    </location>
</feature>
<dbReference type="Gene3D" id="1.20.1250.20">
    <property type="entry name" value="MFS general substrate transporter like domains"/>
    <property type="match status" value="1"/>
</dbReference>
<reference evidence="8 9" key="1">
    <citation type="submission" date="2019-08" db="EMBL/GenBank/DDBJ databases">
        <title>Bioinformatics analysis of the strain L3 and L5.</title>
        <authorList>
            <person name="Li X."/>
        </authorList>
    </citation>
    <scope>NUCLEOTIDE SEQUENCE [LARGE SCALE GENOMIC DNA]</scope>
    <source>
        <strain evidence="8 9">L3</strain>
    </source>
</reference>
<dbReference type="GO" id="GO:0046943">
    <property type="term" value="F:carboxylic acid transmembrane transporter activity"/>
    <property type="evidence" value="ECO:0007669"/>
    <property type="project" value="TreeGrafter"/>
</dbReference>